<dbReference type="Pfam" id="PF04987">
    <property type="entry name" value="PigN"/>
    <property type="match status" value="1"/>
</dbReference>
<dbReference type="PANTHER" id="PTHR12250">
    <property type="entry name" value="PHOSPHATIDYLINOSITOL GLYCAN, CLASS N"/>
    <property type="match status" value="1"/>
</dbReference>
<comment type="function">
    <text evidence="12">Ethanolamine phosphate transferase involved in glycosylphosphatidylinositol-anchor biosynthesis. Transfers ethanolamine phosphate to the first alpha-1,4-linked mannose of the glycosylphosphatidylinositol precursor of GPI-anchor.</text>
</comment>
<dbReference type="EC" id="2.-.-.-" evidence="12"/>
<evidence type="ECO:0000256" key="12">
    <source>
        <dbReference type="RuleBase" id="RU367138"/>
    </source>
</evidence>
<comment type="subcellular location">
    <subcellularLocation>
        <location evidence="1 12">Endoplasmic reticulum membrane</location>
        <topology evidence="1 12">Multi-pass membrane protein</topology>
    </subcellularLocation>
</comment>
<evidence type="ECO:0000256" key="11">
    <source>
        <dbReference type="ARBA" id="ARBA00023180"/>
    </source>
</evidence>
<dbReference type="EMBL" id="CP111015">
    <property type="protein sequence ID" value="WAR02493.1"/>
    <property type="molecule type" value="Genomic_DNA"/>
</dbReference>
<evidence type="ECO:0000256" key="5">
    <source>
        <dbReference type="ARBA" id="ARBA00022502"/>
    </source>
</evidence>
<dbReference type="Gene3D" id="3.40.720.10">
    <property type="entry name" value="Alkaline Phosphatase, subunit A"/>
    <property type="match status" value="2"/>
</dbReference>
<feature type="region of interest" description="Disordered" evidence="13">
    <location>
        <begin position="613"/>
        <end position="634"/>
    </location>
</feature>
<keyword evidence="8 12" id="KW-0256">Endoplasmic reticulum</keyword>
<evidence type="ECO:0000256" key="2">
    <source>
        <dbReference type="ARBA" id="ARBA00004687"/>
    </source>
</evidence>
<evidence type="ECO:0000259" key="14">
    <source>
        <dbReference type="Pfam" id="PF04987"/>
    </source>
</evidence>
<comment type="pathway">
    <text evidence="2 12">Glycolipid biosynthesis; glycosylphosphatidylinositol-anchor biosynthesis.</text>
</comment>
<protein>
    <recommendedName>
        <fullName evidence="4 12">GPI ethanolamine phosphate transferase 1</fullName>
        <ecNumber evidence="12">2.-.-.-</ecNumber>
    </recommendedName>
</protein>
<evidence type="ECO:0000256" key="1">
    <source>
        <dbReference type="ARBA" id="ARBA00004477"/>
    </source>
</evidence>
<comment type="caution">
    <text evidence="12">Lacks conserved residue(s) required for the propagation of feature annotation.</text>
</comment>
<keyword evidence="16" id="KW-1185">Reference proteome</keyword>
<feature type="transmembrane region" description="Helical" evidence="12">
    <location>
        <begin position="516"/>
        <end position="534"/>
    </location>
</feature>
<keyword evidence="10 12" id="KW-0472">Membrane</keyword>
<keyword evidence="9 12" id="KW-1133">Transmembrane helix</keyword>
<keyword evidence="5 12" id="KW-0337">GPI-anchor biosynthesis</keyword>
<reference evidence="15" key="1">
    <citation type="submission" date="2022-11" db="EMBL/GenBank/DDBJ databases">
        <title>Centuries of genome instability and evolution in soft-shell clam transmissible cancer (bioRxiv).</title>
        <authorList>
            <person name="Hart S.F.M."/>
            <person name="Yonemitsu M.A."/>
            <person name="Giersch R.M."/>
            <person name="Beal B.F."/>
            <person name="Arriagada G."/>
            <person name="Davis B.W."/>
            <person name="Ostrander E.A."/>
            <person name="Goff S.P."/>
            <person name="Metzger M.J."/>
        </authorList>
    </citation>
    <scope>NUCLEOTIDE SEQUENCE</scope>
    <source>
        <strain evidence="15">MELC-2E11</strain>
        <tissue evidence="15">Siphon/mantle</tissue>
    </source>
</reference>
<comment type="similarity">
    <text evidence="3 12">Belongs to the PIGG/PIGN/PIGO family. PIGN subfamily.</text>
</comment>
<evidence type="ECO:0000256" key="13">
    <source>
        <dbReference type="SAM" id="MobiDB-lite"/>
    </source>
</evidence>
<dbReference type="PANTHER" id="PTHR12250:SF0">
    <property type="entry name" value="GPI ETHANOLAMINE PHOSPHATE TRANSFERASE 1"/>
    <property type="match status" value="1"/>
</dbReference>
<feature type="domain" description="GPI ethanolamine phosphate transferase 1 C-terminal" evidence="14">
    <location>
        <begin position="439"/>
        <end position="782"/>
    </location>
</feature>
<feature type="transmembrane region" description="Helical" evidence="12">
    <location>
        <begin position="733"/>
        <end position="752"/>
    </location>
</feature>
<name>A0ABY7DXN1_MYAAR</name>
<evidence type="ECO:0000256" key="9">
    <source>
        <dbReference type="ARBA" id="ARBA00022989"/>
    </source>
</evidence>
<evidence type="ECO:0000256" key="4">
    <source>
        <dbReference type="ARBA" id="ARBA00020831"/>
    </source>
</evidence>
<feature type="transmembrane region" description="Helical" evidence="12">
    <location>
        <begin position="691"/>
        <end position="713"/>
    </location>
</feature>
<feature type="transmembrane region" description="Helical" evidence="12">
    <location>
        <begin position="6"/>
        <end position="26"/>
    </location>
</feature>
<organism evidence="15 16">
    <name type="scientific">Mya arenaria</name>
    <name type="common">Soft-shell clam</name>
    <dbReference type="NCBI Taxonomy" id="6604"/>
    <lineage>
        <taxon>Eukaryota</taxon>
        <taxon>Metazoa</taxon>
        <taxon>Spiralia</taxon>
        <taxon>Lophotrochozoa</taxon>
        <taxon>Mollusca</taxon>
        <taxon>Bivalvia</taxon>
        <taxon>Autobranchia</taxon>
        <taxon>Heteroconchia</taxon>
        <taxon>Euheterodonta</taxon>
        <taxon>Imparidentia</taxon>
        <taxon>Neoheterodontei</taxon>
        <taxon>Myida</taxon>
        <taxon>Myoidea</taxon>
        <taxon>Myidae</taxon>
        <taxon>Mya</taxon>
    </lineage>
</organism>
<feature type="compositionally biased region" description="Polar residues" evidence="13">
    <location>
        <begin position="613"/>
        <end position="623"/>
    </location>
</feature>
<feature type="transmembrane region" description="Helical" evidence="12">
    <location>
        <begin position="391"/>
        <end position="414"/>
    </location>
</feature>
<evidence type="ECO:0000256" key="10">
    <source>
        <dbReference type="ARBA" id="ARBA00023136"/>
    </source>
</evidence>
<feature type="transmembrane region" description="Helical" evidence="12">
    <location>
        <begin position="477"/>
        <end position="496"/>
    </location>
</feature>
<feature type="transmembrane region" description="Helical" evidence="12">
    <location>
        <begin position="572"/>
        <end position="596"/>
    </location>
</feature>
<keyword evidence="7 12" id="KW-0812">Transmembrane</keyword>
<evidence type="ECO:0000256" key="3">
    <source>
        <dbReference type="ARBA" id="ARBA00008400"/>
    </source>
</evidence>
<proteinExistence type="inferred from homology"/>
<evidence type="ECO:0000313" key="16">
    <source>
        <dbReference type="Proteomes" id="UP001164746"/>
    </source>
</evidence>
<dbReference type="Proteomes" id="UP001164746">
    <property type="component" value="Chromosome 4"/>
</dbReference>
<feature type="transmembrane region" description="Helical" evidence="12">
    <location>
        <begin position="764"/>
        <end position="783"/>
    </location>
</feature>
<dbReference type="InterPro" id="IPR017852">
    <property type="entry name" value="GPI_EtnP_transferase_1_C"/>
</dbReference>
<gene>
    <name evidence="15" type="ORF">MAR_009051</name>
</gene>
<keyword evidence="11" id="KW-0325">Glycoprotein</keyword>
<dbReference type="SUPFAM" id="SSF53649">
    <property type="entry name" value="Alkaline phosphatase-like"/>
    <property type="match status" value="1"/>
</dbReference>
<dbReference type="CDD" id="cd16020">
    <property type="entry name" value="GPI_EPT_1"/>
    <property type="match status" value="1"/>
</dbReference>
<dbReference type="InterPro" id="IPR007070">
    <property type="entry name" value="GPI_EtnP_transferase_1"/>
</dbReference>
<dbReference type="Pfam" id="PF01663">
    <property type="entry name" value="Phosphodiest"/>
    <property type="match status" value="1"/>
</dbReference>
<feature type="transmembrane region" description="Helical" evidence="12">
    <location>
        <begin position="795"/>
        <end position="818"/>
    </location>
</feature>
<evidence type="ECO:0000256" key="8">
    <source>
        <dbReference type="ARBA" id="ARBA00022824"/>
    </source>
</evidence>
<keyword evidence="6 12" id="KW-0808">Transferase</keyword>
<evidence type="ECO:0000256" key="6">
    <source>
        <dbReference type="ARBA" id="ARBA00022679"/>
    </source>
</evidence>
<sequence>MSAWQLITAGFLLHVAWMIAVFDIYFMTTILPLSAKHSSPIPPPAKRVVYIVADGLRADKMLMLQPDGSTPAPFIRSVCEEKGSWGVSWTGMPSATRPGHVAMTAGFFEDPTSVAKDISGGAIDFDTVFAETRYTWTWDTPKFLNKVADYHPERIFSEQFPSEQKYLAGIDPKDMDSWVFDEVKKFMDQAKTDEDLRKKLDQDKLLFFLHLGGIDHAGYIVRPQSPEYLQHVAFLDRGIRHTVEMFEELFNHDGKTAYLYTSDHGMNDWGAHGDGSPDEVQCPLLVWGAGIQKAAPETRLDMFKDTISQDWGLDKWYRRDIDQRKMAGLLASMIGVPFPQNAVMPVPDEFLDIPDESRAHVLYANLKQLLDNFVAVERDIYHGLLAFKFRAYGFAVAMSMIGWSIVLVLHLLQAQMHWEDNAALSPLAQNTKNILLQCAAAFAAYGLYYRGIISICMFGFVAWLFKGKANKLDQDLMVKWTACITVMILLVARPVGTRDLNYELALWCSPSRINSFNFILICVMVLSTFILYYTAYLSNLNIRTPLLNQATSWTIFVVSLVEPVFVNTDVQSRLIAVAFAMTLYYFFVLWSGYLLIEVERNLTKSQPIFLPRSSSAPPANRVSSKGGAAGAKQGLNGQSFVKHHKHTRSNDILIMEPTVTEWASLNFSPDEGGTEMQSKRVITTGDVRRQLFFFVFGVATLFGTGNVCSIASFDCQDVFCFISLQNPPKMGPLMVFKLIIPGITMGCFLRVVNMVTFTSIKNCSVILMLIINAFVFVNFLWLTDVGGWTLVGESVSHYVVTQCLGAFFCLQFGISYIFTSVKV</sequence>
<evidence type="ECO:0000313" key="15">
    <source>
        <dbReference type="EMBL" id="WAR02493.1"/>
    </source>
</evidence>
<evidence type="ECO:0000256" key="7">
    <source>
        <dbReference type="ARBA" id="ARBA00022692"/>
    </source>
</evidence>
<dbReference type="InterPro" id="IPR037671">
    <property type="entry name" value="PIGN_N"/>
</dbReference>
<feature type="transmembrane region" description="Helical" evidence="12">
    <location>
        <begin position="434"/>
        <end position="465"/>
    </location>
</feature>
<dbReference type="InterPro" id="IPR002591">
    <property type="entry name" value="Phosphodiest/P_Trfase"/>
</dbReference>
<accession>A0ABY7DXN1</accession>
<dbReference type="InterPro" id="IPR017850">
    <property type="entry name" value="Alkaline_phosphatase_core_sf"/>
</dbReference>